<protein>
    <submittedName>
        <fullName evidence="2">Uncharacterized protein</fullName>
    </submittedName>
</protein>
<dbReference type="Proteomes" id="UP000277204">
    <property type="component" value="Unassembled WGS sequence"/>
</dbReference>
<accession>A0A183LV44</accession>
<name>A0A183LV44_9TREM</name>
<feature type="region of interest" description="Disordered" evidence="1">
    <location>
        <begin position="84"/>
        <end position="122"/>
    </location>
</feature>
<evidence type="ECO:0000313" key="2">
    <source>
        <dbReference type="EMBL" id="VDO77539.1"/>
    </source>
</evidence>
<proteinExistence type="predicted"/>
<organism evidence="2 3">
    <name type="scientific">Schistosoma margrebowiei</name>
    <dbReference type="NCBI Taxonomy" id="48269"/>
    <lineage>
        <taxon>Eukaryota</taxon>
        <taxon>Metazoa</taxon>
        <taxon>Spiralia</taxon>
        <taxon>Lophotrochozoa</taxon>
        <taxon>Platyhelminthes</taxon>
        <taxon>Trematoda</taxon>
        <taxon>Digenea</taxon>
        <taxon>Strigeidida</taxon>
        <taxon>Schistosomatoidea</taxon>
        <taxon>Schistosomatidae</taxon>
        <taxon>Schistosoma</taxon>
    </lineage>
</organism>
<keyword evidence="3" id="KW-1185">Reference proteome</keyword>
<sequence length="122" mass="14096">MSILTTWNFGNLGDQENQSISNGNEKIKLDFLQYTDKLSEFKITLSQNFPGLHDPVKKETTMEDKWKDMKEVLTSTCQEVLGLKKHHHKAGTDLESEGDGKEENQKTQRRKLEADIKRMNNN</sequence>
<dbReference type="EMBL" id="UZAI01003149">
    <property type="protein sequence ID" value="VDO77539.1"/>
    <property type="molecule type" value="Genomic_DNA"/>
</dbReference>
<evidence type="ECO:0000313" key="3">
    <source>
        <dbReference type="Proteomes" id="UP000277204"/>
    </source>
</evidence>
<feature type="compositionally biased region" description="Basic and acidic residues" evidence="1">
    <location>
        <begin position="98"/>
        <end position="122"/>
    </location>
</feature>
<dbReference type="STRING" id="48269.A0A183LV44"/>
<reference evidence="2 3" key="1">
    <citation type="submission" date="2018-11" db="EMBL/GenBank/DDBJ databases">
        <authorList>
            <consortium name="Pathogen Informatics"/>
        </authorList>
    </citation>
    <scope>NUCLEOTIDE SEQUENCE [LARGE SCALE GENOMIC DNA]</scope>
    <source>
        <strain evidence="2 3">Zambia</strain>
    </source>
</reference>
<evidence type="ECO:0000256" key="1">
    <source>
        <dbReference type="SAM" id="MobiDB-lite"/>
    </source>
</evidence>
<gene>
    <name evidence="2" type="ORF">SMRZ_LOCUS7669</name>
</gene>
<dbReference type="AlphaFoldDB" id="A0A183LV44"/>